<dbReference type="AlphaFoldDB" id="A0A8T2A443"/>
<feature type="compositionally biased region" description="Polar residues" evidence="1">
    <location>
        <begin position="88"/>
        <end position="99"/>
    </location>
</feature>
<dbReference type="EMBL" id="JAEFBK010000009">
    <property type="protein sequence ID" value="KAG7567410.1"/>
    <property type="molecule type" value="Genomic_DNA"/>
</dbReference>
<feature type="region of interest" description="Disordered" evidence="1">
    <location>
        <begin position="88"/>
        <end position="116"/>
    </location>
</feature>
<comment type="caution">
    <text evidence="2">The sequence shown here is derived from an EMBL/GenBank/DDBJ whole genome shotgun (WGS) entry which is preliminary data.</text>
</comment>
<protein>
    <submittedName>
        <fullName evidence="2">Uncharacterized protein</fullName>
    </submittedName>
</protein>
<evidence type="ECO:0000313" key="2">
    <source>
        <dbReference type="EMBL" id="KAG7567410.1"/>
    </source>
</evidence>
<feature type="compositionally biased region" description="Basic residues" evidence="1">
    <location>
        <begin position="102"/>
        <end position="116"/>
    </location>
</feature>
<keyword evidence="3" id="KW-1185">Reference proteome</keyword>
<dbReference type="Proteomes" id="UP000694240">
    <property type="component" value="Chromosome 9"/>
</dbReference>
<name>A0A8T2A443_9BRAS</name>
<gene>
    <name evidence="2" type="ORF">ISN45_Aa04g002860</name>
</gene>
<accession>A0A8T2A443</accession>
<proteinExistence type="predicted"/>
<evidence type="ECO:0000313" key="3">
    <source>
        <dbReference type="Proteomes" id="UP000694240"/>
    </source>
</evidence>
<sequence length="116" mass="13802">MAWRGPSRLYRTVGAKIYNFETWDLPVMEGLWSVFGELELSSYGLNKESMVLWSSLNGRHMRVFRERRRHHVMVKSKWTIFSSPTQAQISINHDSPSNDQPHRRRLRQHHRSTPID</sequence>
<reference evidence="2 3" key="1">
    <citation type="submission" date="2020-12" db="EMBL/GenBank/DDBJ databases">
        <title>Concerted genomic and epigenomic changes stabilize Arabidopsis allopolyploids.</title>
        <authorList>
            <person name="Chen Z."/>
        </authorList>
    </citation>
    <scope>NUCLEOTIDE SEQUENCE [LARGE SCALE GENOMIC DNA]</scope>
    <source>
        <strain evidence="2">Allo738</strain>
        <tissue evidence="2">Leaf</tissue>
    </source>
</reference>
<evidence type="ECO:0000256" key="1">
    <source>
        <dbReference type="SAM" id="MobiDB-lite"/>
    </source>
</evidence>
<organism evidence="2 3">
    <name type="scientific">Arabidopsis thaliana x Arabidopsis arenosa</name>
    <dbReference type="NCBI Taxonomy" id="1240361"/>
    <lineage>
        <taxon>Eukaryota</taxon>
        <taxon>Viridiplantae</taxon>
        <taxon>Streptophyta</taxon>
        <taxon>Embryophyta</taxon>
        <taxon>Tracheophyta</taxon>
        <taxon>Spermatophyta</taxon>
        <taxon>Magnoliopsida</taxon>
        <taxon>eudicotyledons</taxon>
        <taxon>Gunneridae</taxon>
        <taxon>Pentapetalae</taxon>
        <taxon>rosids</taxon>
        <taxon>malvids</taxon>
        <taxon>Brassicales</taxon>
        <taxon>Brassicaceae</taxon>
        <taxon>Camelineae</taxon>
        <taxon>Arabidopsis</taxon>
    </lineage>
</organism>